<sequence>MENKFIEITSSDGKEKSLLNISHIFRIEKEEDGGCKISIITKGYNNYPYQVEYCKESYDWIREQVEAIQENNVID</sequence>
<dbReference type="Proteomes" id="UP000298285">
    <property type="component" value="Unassembled WGS sequence"/>
</dbReference>
<name>A0A4Y9IMW8_9BACT</name>
<reference evidence="1 2" key="1">
    <citation type="submission" date="2019-03" db="EMBL/GenBank/DDBJ databases">
        <title>Diversity of the mouse oral microbiome.</title>
        <authorList>
            <person name="Joseph S."/>
            <person name="Aduse-Opoku J."/>
            <person name="Curtis M."/>
            <person name="Wade W."/>
            <person name="Hashim A."/>
        </authorList>
    </citation>
    <scope>NUCLEOTIDE SEQUENCE [LARGE SCALE GENOMIC DNA]</scope>
    <source>
        <strain evidence="1 2">P11</strain>
    </source>
</reference>
<proteinExistence type="predicted"/>
<dbReference type="EMBL" id="SPPK01000003">
    <property type="protein sequence ID" value="TFU89104.1"/>
    <property type="molecule type" value="Genomic_DNA"/>
</dbReference>
<organism evidence="1 2">
    <name type="scientific">Dysgonomonas mossii</name>
    <dbReference type="NCBI Taxonomy" id="163665"/>
    <lineage>
        <taxon>Bacteria</taxon>
        <taxon>Pseudomonadati</taxon>
        <taxon>Bacteroidota</taxon>
        <taxon>Bacteroidia</taxon>
        <taxon>Bacteroidales</taxon>
        <taxon>Dysgonomonadaceae</taxon>
        <taxon>Dysgonomonas</taxon>
    </lineage>
</organism>
<gene>
    <name evidence="1" type="ORF">E4T88_10465</name>
</gene>
<evidence type="ECO:0000313" key="1">
    <source>
        <dbReference type="EMBL" id="TFU89104.1"/>
    </source>
</evidence>
<dbReference type="AlphaFoldDB" id="A0A4Y9IMW8"/>
<accession>A0A4Y9IMW8</accession>
<protein>
    <submittedName>
        <fullName evidence="1">Uncharacterized protein</fullName>
    </submittedName>
</protein>
<comment type="caution">
    <text evidence="1">The sequence shown here is derived from an EMBL/GenBank/DDBJ whole genome shotgun (WGS) entry which is preliminary data.</text>
</comment>
<evidence type="ECO:0000313" key="2">
    <source>
        <dbReference type="Proteomes" id="UP000298285"/>
    </source>
</evidence>
<dbReference type="RefSeq" id="WP_135105392.1">
    <property type="nucleotide sequence ID" value="NZ_JADGKW010000003.1"/>
</dbReference>